<evidence type="ECO:0000313" key="1">
    <source>
        <dbReference type="EMBL" id="MDG3585536.1"/>
    </source>
</evidence>
<sequence>MKLSALKLALQSREQIAFKLPNGTLVPAHFHVTEVGHIHKKFIDCGGTVREESRIGLQLWSANDYNHRLHPEKLIHILELSEKVLKLEDHEIEVEYQGETINKFGLDIEGDVFVLTGTETDCLAKAACGIPQQKKKVSLSDLQNEKSTCCTPESGCC</sequence>
<comment type="caution">
    <text evidence="1">The sequence shown here is derived from an EMBL/GenBank/DDBJ whole genome shotgun (WGS) entry which is preliminary data.</text>
</comment>
<evidence type="ECO:0000313" key="2">
    <source>
        <dbReference type="Proteomes" id="UP001153642"/>
    </source>
</evidence>
<keyword evidence="2" id="KW-1185">Reference proteome</keyword>
<dbReference type="InterPro" id="IPR045534">
    <property type="entry name" value="DUF6428"/>
</dbReference>
<organism evidence="1 2">
    <name type="scientific">Galbibacter pacificus</name>
    <dbReference type="NCBI Taxonomy" id="2996052"/>
    <lineage>
        <taxon>Bacteria</taxon>
        <taxon>Pseudomonadati</taxon>
        <taxon>Bacteroidota</taxon>
        <taxon>Flavobacteriia</taxon>
        <taxon>Flavobacteriales</taxon>
        <taxon>Flavobacteriaceae</taxon>
        <taxon>Galbibacter</taxon>
    </lineage>
</organism>
<name>A0ABT6FQL1_9FLAO</name>
<proteinExistence type="predicted"/>
<dbReference type="Pfam" id="PF20001">
    <property type="entry name" value="DUF6428"/>
    <property type="match status" value="1"/>
</dbReference>
<accession>A0ABT6FQL1</accession>
<protein>
    <submittedName>
        <fullName evidence="1">DUF6428 family protein</fullName>
    </submittedName>
</protein>
<reference evidence="1" key="1">
    <citation type="submission" date="2022-11" db="EMBL/GenBank/DDBJ databases">
        <title>High-quality draft genome sequence of Galbibacter sp. strain CMA-7.</title>
        <authorList>
            <person name="Wei L."/>
            <person name="Dong C."/>
            <person name="Shao Z."/>
        </authorList>
    </citation>
    <scope>NUCLEOTIDE SEQUENCE</scope>
    <source>
        <strain evidence="1">CMA-7</strain>
    </source>
</reference>
<gene>
    <name evidence="1" type="ORF">OSR52_06610</name>
</gene>
<dbReference type="EMBL" id="JAPMUA010000002">
    <property type="protein sequence ID" value="MDG3585536.1"/>
    <property type="molecule type" value="Genomic_DNA"/>
</dbReference>
<dbReference type="RefSeq" id="WP_277899199.1">
    <property type="nucleotide sequence ID" value="NZ_JAPMUA010000002.1"/>
</dbReference>
<dbReference type="Proteomes" id="UP001153642">
    <property type="component" value="Unassembled WGS sequence"/>
</dbReference>